<sequence>MDQNRDSLKTTNPIAGLPGAVFEKVWEVRWALKLTYVCLFMDMAFMNALSTPLLGFSGDMATVWENVGRIFVSIVVSCLVVSVCIPVLARMTAILGSYIPWHRLQSPRDYSLLHNHVTYSALKEHSLREGNEFLYDYWRRKSLQREEWRQQRFQAGVLVFGLVLMAIANAKVGAHYQLPGLMSYVTAYIGWEGYAVLGVITVCLLNWAWWSSDEIGQIYYPPLAEKLRKRDY</sequence>
<dbReference type="EMBL" id="JABWRP010000035">
    <property type="protein sequence ID" value="MBC3473777.1"/>
    <property type="molecule type" value="Genomic_DNA"/>
</dbReference>
<feature type="transmembrane region" description="Helical" evidence="1">
    <location>
        <begin position="70"/>
        <end position="89"/>
    </location>
</feature>
<reference evidence="2" key="2">
    <citation type="submission" date="2020-07" db="EMBL/GenBank/DDBJ databases">
        <authorList>
            <person name="Lood C."/>
            <person name="Girard L."/>
        </authorList>
    </citation>
    <scope>NUCLEOTIDE SEQUENCE</scope>
    <source>
        <strain evidence="2">RW4S2</strain>
    </source>
</reference>
<feature type="transmembrane region" description="Helical" evidence="1">
    <location>
        <begin position="30"/>
        <end position="50"/>
    </location>
</feature>
<reference evidence="2 4" key="1">
    <citation type="journal article" date="2020" name="Microorganisms">
        <title>Reliable Identification of Environmental Pseudomonas Isolates Using the rpoD Gene.</title>
        <authorList>
            <consortium name="The Broad Institute Genome Sequencing Platform"/>
            <person name="Girard L."/>
            <person name="Lood C."/>
            <person name="Rokni-Zadeh H."/>
            <person name="van Noort V."/>
            <person name="Lavigne R."/>
            <person name="De Mot R."/>
        </authorList>
    </citation>
    <scope>NUCLEOTIDE SEQUENCE</scope>
    <source>
        <strain evidence="2 4">RW4S2</strain>
    </source>
</reference>
<evidence type="ECO:0000313" key="4">
    <source>
        <dbReference type="Proteomes" id="UP000628137"/>
    </source>
</evidence>
<keyword evidence="1" id="KW-0472">Membrane</keyword>
<dbReference type="EMBL" id="JABWRP020000026">
    <property type="protein sequence ID" value="MBV4544085.1"/>
    <property type="molecule type" value="Genomic_DNA"/>
</dbReference>
<evidence type="ECO:0000313" key="2">
    <source>
        <dbReference type="EMBL" id="MBC3473777.1"/>
    </source>
</evidence>
<organism evidence="2">
    <name type="scientific">Pseudomonas vlassakiae</name>
    <dbReference type="NCBI Taxonomy" id="485888"/>
    <lineage>
        <taxon>Bacteria</taxon>
        <taxon>Pseudomonadati</taxon>
        <taxon>Pseudomonadota</taxon>
        <taxon>Gammaproteobacteria</taxon>
        <taxon>Pseudomonadales</taxon>
        <taxon>Pseudomonadaceae</taxon>
        <taxon>Pseudomonas</taxon>
    </lineage>
</organism>
<dbReference type="AlphaFoldDB" id="A0A923K7K1"/>
<feature type="transmembrane region" description="Helical" evidence="1">
    <location>
        <begin position="155"/>
        <end position="176"/>
    </location>
</feature>
<dbReference type="RefSeq" id="WP_186604811.1">
    <property type="nucleotide sequence ID" value="NZ_JABWRP020000026.1"/>
</dbReference>
<gene>
    <name evidence="3" type="ORF">HU738_023825</name>
    <name evidence="2" type="ORF">HU738_24765</name>
</gene>
<reference evidence="3" key="3">
    <citation type="submission" date="2021-06" db="EMBL/GenBank/DDBJ databases">
        <title>Updating the genus Pseudomonas: Description of 43 new species and partition of the Pseudomonas putida group.</title>
        <authorList>
            <person name="Girard L."/>
            <person name="Lood C."/>
            <person name="Vandamme P."/>
            <person name="Rokni-Zadeh H."/>
            <person name="Van Noort V."/>
            <person name="Hofte M."/>
            <person name="Lavigne R."/>
            <person name="De Mot R."/>
        </authorList>
    </citation>
    <scope>NUCLEOTIDE SEQUENCE</scope>
    <source>
        <strain evidence="3">RW4S2</strain>
    </source>
</reference>
<protein>
    <submittedName>
        <fullName evidence="2">Uncharacterized protein</fullName>
    </submittedName>
</protein>
<evidence type="ECO:0000313" key="3">
    <source>
        <dbReference type="EMBL" id="MBV4544085.1"/>
    </source>
</evidence>
<evidence type="ECO:0000256" key="1">
    <source>
        <dbReference type="SAM" id="Phobius"/>
    </source>
</evidence>
<comment type="caution">
    <text evidence="2">The sequence shown here is derived from an EMBL/GenBank/DDBJ whole genome shotgun (WGS) entry which is preliminary data.</text>
</comment>
<accession>A0A923K7K1</accession>
<keyword evidence="1" id="KW-0812">Transmembrane</keyword>
<dbReference type="Proteomes" id="UP000628137">
    <property type="component" value="Unassembled WGS sequence"/>
</dbReference>
<feature type="transmembrane region" description="Helical" evidence="1">
    <location>
        <begin position="188"/>
        <end position="210"/>
    </location>
</feature>
<keyword evidence="1" id="KW-1133">Transmembrane helix</keyword>
<proteinExistence type="predicted"/>
<name>A0A923K7K1_9PSED</name>
<keyword evidence="4" id="KW-1185">Reference proteome</keyword>